<feature type="signal peptide" evidence="2">
    <location>
        <begin position="1"/>
        <end position="17"/>
    </location>
</feature>
<reference evidence="5" key="3">
    <citation type="submission" date="2021-05" db="UniProtKB">
        <authorList>
            <consortium name="EnsemblPlants"/>
        </authorList>
    </citation>
    <scope>IDENTIFICATION</scope>
    <source>
        <strain evidence="5">cv. B73</strain>
    </source>
</reference>
<sequence length="627" mass="69596">MLPPGIFFLFFCIGSDSIRVLGMDSADSSSPRCHAQKDAGELKDQNSTSKMPSGATELPCSLKREVQVLEKRLNDQFVMRRALEKALGYKPCAIHASSENCIPKPTEELIKEIAVLELEVICLEQHLLTLYRKAFEQQFSPASSACDMESNKQPARSFSGILSEAPELSFSTPRKHHQLNQSSRMVLARKSTPTASTSETSNEKINIGRSHSSLLHRSVRVSPSANNLARALKPCHTSPLSFVEEGKCMDPGVVSLADILGTRVADHVPQTPNKISEDMIKCITAVYMRLRDVPAVQHAFFPSPCSSFSSASGLSSKYTADIWSPRCRKESFVEEWQDNGLGNGESRELALPYDSVVEVSALCKGDQRSADVKDMLRKYMSLVQLLESVDLSGMKHEEKLAFWINVHNAMMMHAHIEYGIPQSNSKRILLTKVSYIISGQRVNAELIEYQILCCRAHSSGQWLRLLLYPKWKSRDKDELQGFAVDRPEPLVHFALSSGSYSDPVVRLYSPKSVFQQLEAAKEEYVRANVGVRGRGQHKIILPKALELYARDAGLGAQEVVAAVECHLPEGLRDAVRRSQQQAGRARAVEWKPHNLAFRYLLAKELVGGSPACSRPLEPVSAPLRAGP</sequence>
<feature type="chain" id="PRO_5032380054" description="Electron transporter" evidence="2">
    <location>
        <begin position="18"/>
        <end position="627"/>
    </location>
</feature>
<dbReference type="Pfam" id="PF14389">
    <property type="entry name" value="Lzipper-MIP1"/>
    <property type="match status" value="1"/>
</dbReference>
<evidence type="ECO:0008006" key="7">
    <source>
        <dbReference type="Google" id="ProtNLM"/>
    </source>
</evidence>
<gene>
    <name evidence="5" type="primary">LOC100281512</name>
</gene>
<dbReference type="FunCoup" id="A0A804LGG6">
    <property type="interactions" value="21"/>
</dbReference>
<keyword evidence="6" id="KW-1185">Reference proteome</keyword>
<feature type="domain" description="DUF547" evidence="3">
    <location>
        <begin position="392"/>
        <end position="525"/>
    </location>
</feature>
<evidence type="ECO:0000256" key="2">
    <source>
        <dbReference type="SAM" id="SignalP"/>
    </source>
</evidence>
<evidence type="ECO:0000313" key="5">
    <source>
        <dbReference type="EnsemblPlants" id="Zm00001eb009360_P002"/>
    </source>
</evidence>
<protein>
    <recommendedName>
        <fullName evidence="7">Electron transporter</fullName>
    </recommendedName>
</protein>
<dbReference type="EnsemblPlants" id="Zm00001eb009360_T002">
    <property type="protein sequence ID" value="Zm00001eb009360_P002"/>
    <property type="gene ID" value="Zm00001eb009360"/>
</dbReference>
<evidence type="ECO:0000313" key="6">
    <source>
        <dbReference type="Proteomes" id="UP000007305"/>
    </source>
</evidence>
<dbReference type="PANTHER" id="PTHR23054:SF58">
    <property type="entry name" value="OS03G0233800 PROTEIN"/>
    <property type="match status" value="1"/>
</dbReference>
<organism evidence="5 6">
    <name type="scientific">Zea mays</name>
    <name type="common">Maize</name>
    <dbReference type="NCBI Taxonomy" id="4577"/>
    <lineage>
        <taxon>Eukaryota</taxon>
        <taxon>Viridiplantae</taxon>
        <taxon>Streptophyta</taxon>
        <taxon>Embryophyta</taxon>
        <taxon>Tracheophyta</taxon>
        <taxon>Spermatophyta</taxon>
        <taxon>Magnoliopsida</taxon>
        <taxon>Liliopsida</taxon>
        <taxon>Poales</taxon>
        <taxon>Poaceae</taxon>
        <taxon>PACMAD clade</taxon>
        <taxon>Panicoideae</taxon>
        <taxon>Andropogonodae</taxon>
        <taxon>Andropogoneae</taxon>
        <taxon>Tripsacinae</taxon>
        <taxon>Zea</taxon>
    </lineage>
</organism>
<evidence type="ECO:0000259" key="4">
    <source>
        <dbReference type="Pfam" id="PF14389"/>
    </source>
</evidence>
<dbReference type="InterPro" id="IPR025757">
    <property type="entry name" value="MIP1_Leuzipper"/>
</dbReference>
<evidence type="ECO:0000259" key="3">
    <source>
        <dbReference type="Pfam" id="PF04784"/>
    </source>
</evidence>
<feature type="compositionally biased region" description="Basic and acidic residues" evidence="1">
    <location>
        <begin position="35"/>
        <end position="44"/>
    </location>
</feature>
<evidence type="ECO:0000256" key="1">
    <source>
        <dbReference type="SAM" id="MobiDB-lite"/>
    </source>
</evidence>
<dbReference type="InterPro" id="IPR006869">
    <property type="entry name" value="DUF547"/>
</dbReference>
<reference evidence="6" key="1">
    <citation type="submission" date="2015-12" db="EMBL/GenBank/DDBJ databases">
        <title>Update maize B73 reference genome by single molecule sequencing technologies.</title>
        <authorList>
            <consortium name="Maize Genome Sequencing Project"/>
            <person name="Ware D."/>
        </authorList>
    </citation>
    <scope>NUCLEOTIDE SEQUENCE [LARGE SCALE GENOMIC DNA]</scope>
    <source>
        <strain evidence="6">cv. B73</strain>
    </source>
</reference>
<dbReference type="Pfam" id="PF04784">
    <property type="entry name" value="DUF547"/>
    <property type="match status" value="1"/>
</dbReference>
<dbReference type="AlphaFoldDB" id="A0A804LGG6"/>
<accession>A0A804LGG6</accession>
<dbReference type="Gramene" id="Zm00001eb009360_T002">
    <property type="protein sequence ID" value="Zm00001eb009360_P002"/>
    <property type="gene ID" value="Zm00001eb009360"/>
</dbReference>
<dbReference type="PANTHER" id="PTHR23054">
    <property type="entry name" value="TERNARY COMPLEX FACTOR MIP1, LEUCINE-ZIPPER-RELATED"/>
    <property type="match status" value="1"/>
</dbReference>
<proteinExistence type="predicted"/>
<name>A0A804LGG6_MAIZE</name>
<feature type="domain" description="Ternary complex factor MIP1 leucine-zipper" evidence="4">
    <location>
        <begin position="59"/>
        <end position="137"/>
    </location>
</feature>
<reference evidence="5" key="2">
    <citation type="submission" date="2019-07" db="EMBL/GenBank/DDBJ databases">
        <authorList>
            <person name="Seetharam A."/>
            <person name="Woodhouse M."/>
            <person name="Cannon E."/>
        </authorList>
    </citation>
    <scope>NUCLEOTIDE SEQUENCE [LARGE SCALE GENOMIC DNA]</scope>
    <source>
        <strain evidence="5">cv. B73</strain>
    </source>
</reference>
<feature type="region of interest" description="Disordered" evidence="1">
    <location>
        <begin position="31"/>
        <end position="56"/>
    </location>
</feature>
<keyword evidence="2" id="KW-0732">Signal</keyword>
<feature type="region of interest" description="Disordered" evidence="1">
    <location>
        <begin position="179"/>
        <end position="204"/>
    </location>
</feature>
<dbReference type="Proteomes" id="UP000007305">
    <property type="component" value="Chromosome 1"/>
</dbReference>
<dbReference type="InParanoid" id="A0A804LGG6"/>
<feature type="compositionally biased region" description="Polar residues" evidence="1">
    <location>
        <begin position="191"/>
        <end position="204"/>
    </location>
</feature>